<evidence type="ECO:0000313" key="2">
    <source>
        <dbReference type="EMBL" id="CAD5212949.1"/>
    </source>
</evidence>
<dbReference type="InterPro" id="IPR000719">
    <property type="entry name" value="Prot_kinase_dom"/>
</dbReference>
<dbReference type="Gene3D" id="1.10.510.10">
    <property type="entry name" value="Transferase(Phosphotransferase) domain 1"/>
    <property type="match status" value="1"/>
</dbReference>
<comment type="caution">
    <text evidence="2">The sequence shown here is derived from an EMBL/GenBank/DDBJ whole genome shotgun (WGS) entry which is preliminary data.</text>
</comment>
<dbReference type="GO" id="GO:0004672">
    <property type="term" value="F:protein kinase activity"/>
    <property type="evidence" value="ECO:0007669"/>
    <property type="project" value="InterPro"/>
</dbReference>
<reference evidence="2" key="1">
    <citation type="submission" date="2020-09" db="EMBL/GenBank/DDBJ databases">
        <authorList>
            <person name="Kikuchi T."/>
        </authorList>
    </citation>
    <scope>NUCLEOTIDE SEQUENCE</scope>
    <source>
        <strain evidence="2">SH1</strain>
    </source>
</reference>
<dbReference type="GO" id="GO:0005524">
    <property type="term" value="F:ATP binding"/>
    <property type="evidence" value="ECO:0007669"/>
    <property type="project" value="InterPro"/>
</dbReference>
<dbReference type="SMART" id="SM00220">
    <property type="entry name" value="S_TKc"/>
    <property type="match status" value="1"/>
</dbReference>
<organism evidence="2 3">
    <name type="scientific">Bursaphelenchus okinawaensis</name>
    <dbReference type="NCBI Taxonomy" id="465554"/>
    <lineage>
        <taxon>Eukaryota</taxon>
        <taxon>Metazoa</taxon>
        <taxon>Ecdysozoa</taxon>
        <taxon>Nematoda</taxon>
        <taxon>Chromadorea</taxon>
        <taxon>Rhabditida</taxon>
        <taxon>Tylenchina</taxon>
        <taxon>Tylenchomorpha</taxon>
        <taxon>Aphelenchoidea</taxon>
        <taxon>Aphelenchoididae</taxon>
        <taxon>Bursaphelenchus</taxon>
    </lineage>
</organism>
<evidence type="ECO:0000313" key="3">
    <source>
        <dbReference type="Proteomes" id="UP000614601"/>
    </source>
</evidence>
<dbReference type="SUPFAM" id="SSF56112">
    <property type="entry name" value="Protein kinase-like (PK-like)"/>
    <property type="match status" value="1"/>
</dbReference>
<dbReference type="Proteomes" id="UP000783686">
    <property type="component" value="Unassembled WGS sequence"/>
</dbReference>
<dbReference type="Pfam" id="PF00069">
    <property type="entry name" value="Pkinase"/>
    <property type="match status" value="1"/>
</dbReference>
<dbReference type="PANTHER" id="PTHR11909">
    <property type="entry name" value="CASEIN KINASE-RELATED"/>
    <property type="match status" value="1"/>
</dbReference>
<sequence length="406" mass="46757">MGSNNVDDPKMPQVGTIIKHPTYDFQVIRVLASGPFSDVFIVRETRSSKLYAMKVEREEGNIRPVLKLDVFVLTQLGVHIGFPQLLAAYRTKYYKFAVMQLVGPDLGRLRRAMPGKRFSTSTALQICIQTLRRIETLHDLGWLCRDIKAPNFAIGSDDRDGIVYMLDFGFARRYRDKFGNLLPPRPAAALLGTIHYASLASHQNQEQCRRDDLESWLYMCVELCAGSLPWAKLDPLKHHKIICDWKQFIRVHGRELFFQDCPEELDHILSIIDSLSFTDRPHYEMMEYQLRLAQERLNLDPYAKLDWQHTPMLKQKANFVGEIGQSNQASLEMRNFMNPASEAMIRHAEQNSEARIRHAEDQGMTGRPEAMIRRPEEESGVMTAVEPQYSFTNTALELSPRNKIKN</sequence>
<feature type="domain" description="Protein kinase" evidence="1">
    <location>
        <begin position="25"/>
        <end position="297"/>
    </location>
</feature>
<accession>A0A811KCJ1</accession>
<dbReference type="InterPro" id="IPR050235">
    <property type="entry name" value="CK1_Ser-Thr_kinase"/>
</dbReference>
<dbReference type="OrthoDB" id="5979581at2759"/>
<dbReference type="PROSITE" id="PS50011">
    <property type="entry name" value="PROTEIN_KINASE_DOM"/>
    <property type="match status" value="1"/>
</dbReference>
<evidence type="ECO:0000259" key="1">
    <source>
        <dbReference type="PROSITE" id="PS50011"/>
    </source>
</evidence>
<proteinExistence type="predicted"/>
<keyword evidence="3" id="KW-1185">Reference proteome</keyword>
<name>A0A811KCJ1_9BILA</name>
<dbReference type="InterPro" id="IPR011009">
    <property type="entry name" value="Kinase-like_dom_sf"/>
</dbReference>
<dbReference type="EMBL" id="CAJFCW020000002">
    <property type="protein sequence ID" value="CAG9098334.1"/>
    <property type="molecule type" value="Genomic_DNA"/>
</dbReference>
<protein>
    <recommendedName>
        <fullName evidence="1">Protein kinase domain-containing protein</fullName>
    </recommendedName>
</protein>
<dbReference type="Proteomes" id="UP000614601">
    <property type="component" value="Unassembled WGS sequence"/>
</dbReference>
<dbReference type="EMBL" id="CAJFDH010000002">
    <property type="protein sequence ID" value="CAD5212949.1"/>
    <property type="molecule type" value="Genomic_DNA"/>
</dbReference>
<gene>
    <name evidence="2" type="ORF">BOKJ2_LOCUS4750</name>
</gene>
<dbReference type="AlphaFoldDB" id="A0A811KCJ1"/>